<comment type="caution">
    <text evidence="2">The sequence shown here is derived from an EMBL/GenBank/DDBJ whole genome shotgun (WGS) entry which is preliminary data.</text>
</comment>
<reference evidence="2" key="1">
    <citation type="submission" date="2023-06" db="EMBL/GenBank/DDBJ databases">
        <title>Genome-scale phylogeny and comparative genomics of the fungal order Sordariales.</title>
        <authorList>
            <consortium name="Lawrence Berkeley National Laboratory"/>
            <person name="Hensen N."/>
            <person name="Bonometti L."/>
            <person name="Westerberg I."/>
            <person name="Brannstrom I.O."/>
            <person name="Guillou S."/>
            <person name="Cros-Aarteil S."/>
            <person name="Calhoun S."/>
            <person name="Haridas S."/>
            <person name="Kuo A."/>
            <person name="Mondo S."/>
            <person name="Pangilinan J."/>
            <person name="Riley R."/>
            <person name="LaButti K."/>
            <person name="Andreopoulos B."/>
            <person name="Lipzen A."/>
            <person name="Chen C."/>
            <person name="Yanf M."/>
            <person name="Daum C."/>
            <person name="Ng V."/>
            <person name="Clum A."/>
            <person name="Steindorff A."/>
            <person name="Ohm R."/>
            <person name="Martin F."/>
            <person name="Silar P."/>
            <person name="Natvig D."/>
            <person name="Lalanne C."/>
            <person name="Gautier V."/>
            <person name="Ament-velasquez S.L."/>
            <person name="Kruys A."/>
            <person name="Hutchinson M.I."/>
            <person name="Powell A.J."/>
            <person name="Barry K."/>
            <person name="Miller A.N."/>
            <person name="Grigoriev I.V."/>
            <person name="Debuchy R."/>
            <person name="Gladieux P."/>
            <person name="Thoren M.H."/>
            <person name="Johannesson H."/>
        </authorList>
    </citation>
    <scope>NUCLEOTIDE SEQUENCE</scope>
    <source>
        <strain evidence="2">SMH2392-1A</strain>
    </source>
</reference>
<sequence>MSKLNAPSNVYNCIAYAVNITDRLMLGHCWKELAQKCYYALTSEQLLAAPLQNDDIEARSKVGHDYVIQHDRHLFESTKTVNGKTRRYGTIVTVCRFDAEKEKAYDDQEHHITSSGHPARRKDAVFIWSGEPIPESKARTTMSGRISKSMPEKKPTKAKPTKAAKE</sequence>
<keyword evidence="3" id="KW-1185">Reference proteome</keyword>
<proteinExistence type="predicted"/>
<protein>
    <submittedName>
        <fullName evidence="2">Uncharacterized protein</fullName>
    </submittedName>
</protein>
<evidence type="ECO:0000256" key="1">
    <source>
        <dbReference type="SAM" id="MobiDB-lite"/>
    </source>
</evidence>
<feature type="compositionally biased region" description="Basic residues" evidence="1">
    <location>
        <begin position="156"/>
        <end position="166"/>
    </location>
</feature>
<feature type="region of interest" description="Disordered" evidence="1">
    <location>
        <begin position="127"/>
        <end position="166"/>
    </location>
</feature>
<evidence type="ECO:0000313" key="3">
    <source>
        <dbReference type="Proteomes" id="UP001172101"/>
    </source>
</evidence>
<dbReference type="Proteomes" id="UP001172101">
    <property type="component" value="Unassembled WGS sequence"/>
</dbReference>
<evidence type="ECO:0000313" key="2">
    <source>
        <dbReference type="EMBL" id="KAK0733851.1"/>
    </source>
</evidence>
<dbReference type="AlphaFoldDB" id="A0AA40EDV5"/>
<dbReference type="EMBL" id="JAUIRO010000001">
    <property type="protein sequence ID" value="KAK0733851.1"/>
    <property type="molecule type" value="Genomic_DNA"/>
</dbReference>
<accession>A0AA40EDV5</accession>
<gene>
    <name evidence="2" type="ORF">B0T26DRAFT_670209</name>
</gene>
<name>A0AA40EDV5_9PEZI</name>
<organism evidence="2 3">
    <name type="scientific">Lasiosphaeria miniovina</name>
    <dbReference type="NCBI Taxonomy" id="1954250"/>
    <lineage>
        <taxon>Eukaryota</taxon>
        <taxon>Fungi</taxon>
        <taxon>Dikarya</taxon>
        <taxon>Ascomycota</taxon>
        <taxon>Pezizomycotina</taxon>
        <taxon>Sordariomycetes</taxon>
        <taxon>Sordariomycetidae</taxon>
        <taxon>Sordariales</taxon>
        <taxon>Lasiosphaeriaceae</taxon>
        <taxon>Lasiosphaeria</taxon>
    </lineage>
</organism>
<dbReference type="RefSeq" id="XP_060302728.1">
    <property type="nucleotide sequence ID" value="XM_060439152.1"/>
</dbReference>
<dbReference type="GeneID" id="85322422"/>